<evidence type="ECO:0000256" key="3">
    <source>
        <dbReference type="ARBA" id="ARBA00022695"/>
    </source>
</evidence>
<dbReference type="InterPro" id="IPR000123">
    <property type="entry name" value="Reverse_transcriptase_msDNA"/>
</dbReference>
<dbReference type="EC" id="2.7.7.49" evidence="1"/>
<name>A0A1Q8WTS5_9ACTO</name>
<evidence type="ECO:0000256" key="1">
    <source>
        <dbReference type="ARBA" id="ARBA00012493"/>
    </source>
</evidence>
<evidence type="ECO:0000256" key="5">
    <source>
        <dbReference type="ARBA" id="ARBA00022842"/>
    </source>
</evidence>
<comment type="catalytic activity">
    <reaction evidence="9">
        <text>DNA(n) + a 2'-deoxyribonucleoside 5'-triphosphate = DNA(n+1) + diphosphate</text>
        <dbReference type="Rhea" id="RHEA:22508"/>
        <dbReference type="Rhea" id="RHEA-COMP:17339"/>
        <dbReference type="Rhea" id="RHEA-COMP:17340"/>
        <dbReference type="ChEBI" id="CHEBI:33019"/>
        <dbReference type="ChEBI" id="CHEBI:61560"/>
        <dbReference type="ChEBI" id="CHEBI:173112"/>
        <dbReference type="EC" id="2.7.7.49"/>
    </reaction>
</comment>
<keyword evidence="3" id="KW-0548">Nucleotidyltransferase</keyword>
<dbReference type="GO" id="GO:0046872">
    <property type="term" value="F:metal ion binding"/>
    <property type="evidence" value="ECO:0007669"/>
    <property type="project" value="UniProtKB-KW"/>
</dbReference>
<dbReference type="InterPro" id="IPR000477">
    <property type="entry name" value="RT_dom"/>
</dbReference>
<evidence type="ECO:0000256" key="7">
    <source>
        <dbReference type="ARBA" id="ARBA00023118"/>
    </source>
</evidence>
<evidence type="ECO:0000256" key="6">
    <source>
        <dbReference type="ARBA" id="ARBA00022918"/>
    </source>
</evidence>
<evidence type="ECO:0000256" key="8">
    <source>
        <dbReference type="ARBA" id="ARBA00034120"/>
    </source>
</evidence>
<dbReference type="SUPFAM" id="SSF56672">
    <property type="entry name" value="DNA/RNA polymerases"/>
    <property type="match status" value="1"/>
</dbReference>
<dbReference type="AlphaFoldDB" id="A0A1Q8WTS5"/>
<comment type="similarity">
    <text evidence="8">Belongs to the bacterial reverse transcriptase family.</text>
</comment>
<accession>A0A1Q8WTS5</accession>
<dbReference type="InterPro" id="IPR051083">
    <property type="entry name" value="GrpII_Intron_Splice-Mob/Def"/>
</dbReference>
<keyword evidence="7" id="KW-0051">Antiviral defense</keyword>
<dbReference type="Pfam" id="PF00078">
    <property type="entry name" value="RVT_1"/>
    <property type="match status" value="1"/>
</dbReference>
<dbReference type="RefSeq" id="WP_075390020.1">
    <property type="nucleotide sequence ID" value="NZ_MSKS01000011.1"/>
</dbReference>
<dbReference type="PANTHER" id="PTHR34047:SF8">
    <property type="entry name" value="PROTEIN YKFC"/>
    <property type="match status" value="1"/>
</dbReference>
<evidence type="ECO:0000256" key="2">
    <source>
        <dbReference type="ARBA" id="ARBA00022679"/>
    </source>
</evidence>
<comment type="caution">
    <text evidence="11">The sequence shown here is derived from an EMBL/GenBank/DDBJ whole genome shotgun (WGS) entry which is preliminary data.</text>
</comment>
<proteinExistence type="inferred from homology"/>
<reference evidence="11 12" key="1">
    <citation type="submission" date="2016-12" db="EMBL/GenBank/DDBJ databases">
        <title>Genomic comparison of strains in the 'Actinomyces naeslundii' group.</title>
        <authorList>
            <person name="Mughal S.R."/>
            <person name="Do T."/>
            <person name="Gilbert S.C."/>
            <person name="Witherden E.A."/>
            <person name="Didelot X."/>
            <person name="Beighton D."/>
        </authorList>
    </citation>
    <scope>NUCLEOTIDE SEQUENCE [LARGE SCALE GENOMIC DNA]</scope>
    <source>
        <strain evidence="11 12">WE8B-23</strain>
    </source>
</reference>
<dbReference type="GO" id="GO:0051607">
    <property type="term" value="P:defense response to virus"/>
    <property type="evidence" value="ECO:0007669"/>
    <property type="project" value="UniProtKB-KW"/>
</dbReference>
<evidence type="ECO:0000256" key="4">
    <source>
        <dbReference type="ARBA" id="ARBA00022723"/>
    </source>
</evidence>
<dbReference type="PROSITE" id="PS50878">
    <property type="entry name" value="RT_POL"/>
    <property type="match status" value="1"/>
</dbReference>
<keyword evidence="4" id="KW-0479">Metal-binding</keyword>
<sequence>MQIFTLIRQHLDDFLTELSESLRSGTYEPDPLLSFGIPKGTSGEVRTLHIPSIRDRVVERAVVNTIVHRADLAMSPCSFAYRTGIGTDDAVDHLARLRDTGYRYVLRTDIEDYFPNLSIEDALAALSPIAGCPRTIDLIRLIARPRRARGERRTCNRGIAQGSCLAPLLANLALTDVDRAIGDAGYGYARFADDIVICSPPMNPTSWRPSSSSTPS</sequence>
<dbReference type="GO" id="GO:0003723">
    <property type="term" value="F:RNA binding"/>
    <property type="evidence" value="ECO:0007669"/>
    <property type="project" value="InterPro"/>
</dbReference>
<gene>
    <name evidence="11" type="ORF">BKH20_03985</name>
</gene>
<feature type="domain" description="Reverse transcriptase" evidence="10">
    <location>
        <begin position="18"/>
        <end position="216"/>
    </location>
</feature>
<dbReference type="PANTHER" id="PTHR34047">
    <property type="entry name" value="NUCLEAR INTRON MATURASE 1, MITOCHONDRIAL-RELATED"/>
    <property type="match status" value="1"/>
</dbReference>
<dbReference type="GO" id="GO:0003964">
    <property type="term" value="F:RNA-directed DNA polymerase activity"/>
    <property type="evidence" value="ECO:0007669"/>
    <property type="project" value="UniProtKB-KW"/>
</dbReference>
<protein>
    <recommendedName>
        <fullName evidence="1">RNA-directed DNA polymerase</fullName>
        <ecNumber evidence="1">2.7.7.49</ecNumber>
    </recommendedName>
</protein>
<evidence type="ECO:0000256" key="9">
    <source>
        <dbReference type="ARBA" id="ARBA00048173"/>
    </source>
</evidence>
<keyword evidence="5" id="KW-0460">Magnesium</keyword>
<dbReference type="EMBL" id="MSKS01000011">
    <property type="protein sequence ID" value="OLO71530.1"/>
    <property type="molecule type" value="Genomic_DNA"/>
</dbReference>
<keyword evidence="2" id="KW-0808">Transferase</keyword>
<dbReference type="InterPro" id="IPR043502">
    <property type="entry name" value="DNA/RNA_pol_sf"/>
</dbReference>
<evidence type="ECO:0000313" key="11">
    <source>
        <dbReference type="EMBL" id="OLO71530.1"/>
    </source>
</evidence>
<evidence type="ECO:0000259" key="10">
    <source>
        <dbReference type="PROSITE" id="PS50878"/>
    </source>
</evidence>
<dbReference type="OrthoDB" id="1550386at2"/>
<dbReference type="Proteomes" id="UP000185963">
    <property type="component" value="Unassembled WGS sequence"/>
</dbReference>
<keyword evidence="6" id="KW-0695">RNA-directed DNA polymerase</keyword>
<dbReference type="PRINTS" id="PR00866">
    <property type="entry name" value="RNADNAPOLMS"/>
</dbReference>
<evidence type="ECO:0000313" key="12">
    <source>
        <dbReference type="Proteomes" id="UP000185963"/>
    </source>
</evidence>
<organism evidence="11 12">
    <name type="scientific">Actinomyces oris</name>
    <dbReference type="NCBI Taxonomy" id="544580"/>
    <lineage>
        <taxon>Bacteria</taxon>
        <taxon>Bacillati</taxon>
        <taxon>Actinomycetota</taxon>
        <taxon>Actinomycetes</taxon>
        <taxon>Actinomycetales</taxon>
        <taxon>Actinomycetaceae</taxon>
        <taxon>Actinomyces</taxon>
    </lineage>
</organism>